<dbReference type="EMBL" id="PISE01000037">
    <property type="protein sequence ID" value="PKG22648.1"/>
    <property type="molecule type" value="Genomic_DNA"/>
</dbReference>
<evidence type="ECO:0000313" key="1">
    <source>
        <dbReference type="EMBL" id="PKG22648.1"/>
    </source>
</evidence>
<protein>
    <recommendedName>
        <fullName evidence="3">DUF488 domain-containing protein</fullName>
    </recommendedName>
</protein>
<gene>
    <name evidence="1" type="ORF">CWS01_16085</name>
</gene>
<keyword evidence="2" id="KW-1185">Reference proteome</keyword>
<evidence type="ECO:0000313" key="2">
    <source>
        <dbReference type="Proteomes" id="UP000233375"/>
    </source>
</evidence>
<dbReference type="Proteomes" id="UP000233375">
    <property type="component" value="Unassembled WGS sequence"/>
</dbReference>
<accession>A0A2N0YZG3</accession>
<sequence>MLQMDREDYDKAFFEKLSKLNAKEIYESLPNNAVLLCYEKFNDWCHRRAVAEWLEKELGMEVTEWGGKREECFPFAECTAENKGKKA</sequence>
<evidence type="ECO:0008006" key="3">
    <source>
        <dbReference type="Google" id="ProtNLM"/>
    </source>
</evidence>
<proteinExistence type="predicted"/>
<name>A0A2N0YZG3_9BACI</name>
<comment type="caution">
    <text evidence="1">The sequence shown here is derived from an EMBL/GenBank/DDBJ whole genome shotgun (WGS) entry which is preliminary data.</text>
</comment>
<dbReference type="AlphaFoldDB" id="A0A2N0YZG3"/>
<reference evidence="1 2" key="1">
    <citation type="journal article" date="2003" name="Int. J. Syst. Evol. Microbiol.">
        <title>Bacillus nealsonii sp. nov., isolated from a spacecraft-assembly facility, whose spores are gamma-radiation resistant.</title>
        <authorList>
            <person name="Venkateswaran K."/>
            <person name="Kempf M."/>
            <person name="Chen F."/>
            <person name="Satomi M."/>
            <person name="Nicholson W."/>
            <person name="Kern R."/>
        </authorList>
    </citation>
    <scope>NUCLEOTIDE SEQUENCE [LARGE SCALE GENOMIC DNA]</scope>
    <source>
        <strain evidence="1 2">FO-92</strain>
    </source>
</reference>
<organism evidence="1 2">
    <name type="scientific">Niallia nealsonii</name>
    <dbReference type="NCBI Taxonomy" id="115979"/>
    <lineage>
        <taxon>Bacteria</taxon>
        <taxon>Bacillati</taxon>
        <taxon>Bacillota</taxon>
        <taxon>Bacilli</taxon>
        <taxon>Bacillales</taxon>
        <taxon>Bacillaceae</taxon>
        <taxon>Niallia</taxon>
    </lineage>
</organism>